<sequence>MCCGHREYALPPGRKPDPLFDMDVFRADVRNIMRGVGSIRPLIPATDIVTGKPTLKRGARGDDVKIVQKKMGVGDDGKFGPGTEAAVRAFQRLNDLVGDGIVGPKTWALIV</sequence>
<evidence type="ECO:0000313" key="3">
    <source>
        <dbReference type="Proteomes" id="UP001230207"/>
    </source>
</evidence>
<evidence type="ECO:0000259" key="1">
    <source>
        <dbReference type="Pfam" id="PF01471"/>
    </source>
</evidence>
<name>A0ABU0BQ33_9HYPH</name>
<gene>
    <name evidence="2" type="ORF">QO002_002494</name>
</gene>
<dbReference type="Proteomes" id="UP001230207">
    <property type="component" value="Unassembled WGS sequence"/>
</dbReference>
<dbReference type="InterPro" id="IPR036365">
    <property type="entry name" value="PGBD-like_sf"/>
</dbReference>
<dbReference type="InterPro" id="IPR002477">
    <property type="entry name" value="Peptidoglycan-bd-like"/>
</dbReference>
<dbReference type="SUPFAM" id="SSF47090">
    <property type="entry name" value="PGBD-like"/>
    <property type="match status" value="1"/>
</dbReference>
<dbReference type="RefSeq" id="WP_307230042.1">
    <property type="nucleotide sequence ID" value="NZ_JAUSVF010000001.1"/>
</dbReference>
<organism evidence="2 3">
    <name type="scientific">Pararhizobium capsulatum DSM 1112</name>
    <dbReference type="NCBI Taxonomy" id="1121113"/>
    <lineage>
        <taxon>Bacteria</taxon>
        <taxon>Pseudomonadati</taxon>
        <taxon>Pseudomonadota</taxon>
        <taxon>Alphaproteobacteria</taxon>
        <taxon>Hyphomicrobiales</taxon>
        <taxon>Rhizobiaceae</taxon>
        <taxon>Rhizobium/Agrobacterium group</taxon>
        <taxon>Pararhizobium</taxon>
    </lineage>
</organism>
<feature type="domain" description="Peptidoglycan binding-like" evidence="1">
    <location>
        <begin position="75"/>
        <end position="109"/>
    </location>
</feature>
<dbReference type="EMBL" id="JAUSVF010000001">
    <property type="protein sequence ID" value="MDQ0320356.1"/>
    <property type="molecule type" value="Genomic_DNA"/>
</dbReference>
<dbReference type="Pfam" id="PF01471">
    <property type="entry name" value="PG_binding_1"/>
    <property type="match status" value="1"/>
</dbReference>
<proteinExistence type="predicted"/>
<comment type="caution">
    <text evidence="2">The sequence shown here is derived from an EMBL/GenBank/DDBJ whole genome shotgun (WGS) entry which is preliminary data.</text>
</comment>
<protein>
    <recommendedName>
        <fullName evidence="1">Peptidoglycan binding-like domain-containing protein</fullName>
    </recommendedName>
</protein>
<accession>A0ABU0BQ33</accession>
<dbReference type="InterPro" id="IPR036366">
    <property type="entry name" value="PGBDSf"/>
</dbReference>
<evidence type="ECO:0000313" key="2">
    <source>
        <dbReference type="EMBL" id="MDQ0320356.1"/>
    </source>
</evidence>
<dbReference type="Gene3D" id="1.10.101.10">
    <property type="entry name" value="PGBD-like superfamily/PGBD"/>
    <property type="match status" value="1"/>
</dbReference>
<reference evidence="2 3" key="1">
    <citation type="submission" date="2023-07" db="EMBL/GenBank/DDBJ databases">
        <title>Genomic Encyclopedia of Type Strains, Phase IV (KMG-IV): sequencing the most valuable type-strain genomes for metagenomic binning, comparative biology and taxonomic classification.</title>
        <authorList>
            <person name="Goeker M."/>
        </authorList>
    </citation>
    <scope>NUCLEOTIDE SEQUENCE [LARGE SCALE GENOMIC DNA]</scope>
    <source>
        <strain evidence="2 3">DSM 1112</strain>
    </source>
</reference>
<keyword evidence="3" id="KW-1185">Reference proteome</keyword>